<keyword evidence="1" id="KW-0812">Transmembrane</keyword>
<organism evidence="2 3">
    <name type="scientific">Heterorhabditis bacteriophora</name>
    <name type="common">Entomopathogenic nematode worm</name>
    <dbReference type="NCBI Taxonomy" id="37862"/>
    <lineage>
        <taxon>Eukaryota</taxon>
        <taxon>Metazoa</taxon>
        <taxon>Ecdysozoa</taxon>
        <taxon>Nematoda</taxon>
        <taxon>Chromadorea</taxon>
        <taxon>Rhabditida</taxon>
        <taxon>Rhabditina</taxon>
        <taxon>Rhabditomorpha</taxon>
        <taxon>Strongyloidea</taxon>
        <taxon>Heterorhabditidae</taxon>
        <taxon>Heterorhabditis</taxon>
    </lineage>
</organism>
<evidence type="ECO:0000313" key="3">
    <source>
        <dbReference type="WBParaSite" id="Hba_05198"/>
    </source>
</evidence>
<proteinExistence type="predicted"/>
<keyword evidence="1" id="KW-1133">Transmembrane helix</keyword>
<keyword evidence="1" id="KW-0472">Membrane</keyword>
<protein>
    <submittedName>
        <fullName evidence="3">Uncharacterized protein</fullName>
    </submittedName>
</protein>
<dbReference type="Proteomes" id="UP000095283">
    <property type="component" value="Unplaced"/>
</dbReference>
<feature type="transmembrane region" description="Helical" evidence="1">
    <location>
        <begin position="6"/>
        <end position="21"/>
    </location>
</feature>
<dbReference type="AlphaFoldDB" id="A0A1I7WJJ9"/>
<name>A0A1I7WJJ9_HETBA</name>
<keyword evidence="2" id="KW-1185">Reference proteome</keyword>
<accession>A0A1I7WJJ9</accession>
<reference evidence="3" key="1">
    <citation type="submission" date="2016-11" db="UniProtKB">
        <authorList>
            <consortium name="WormBaseParasite"/>
        </authorList>
    </citation>
    <scope>IDENTIFICATION</scope>
</reference>
<sequence>MDFPYFIFIYMLIYKYFINLLETCHKCIINICSHSFLQISSFMHTYIRLKKWLPLHNLSFCYIKCLWCMIYSMYRLIMNYCILSFPFKLNIIFFFHYLLLIHSYYSITD</sequence>
<evidence type="ECO:0000313" key="2">
    <source>
        <dbReference type="Proteomes" id="UP000095283"/>
    </source>
</evidence>
<dbReference type="WBParaSite" id="Hba_05198">
    <property type="protein sequence ID" value="Hba_05198"/>
    <property type="gene ID" value="Hba_05198"/>
</dbReference>
<evidence type="ECO:0000256" key="1">
    <source>
        <dbReference type="SAM" id="Phobius"/>
    </source>
</evidence>